<dbReference type="PANTHER" id="PTHR11707">
    <property type="entry name" value="L-ASPARAGINASE"/>
    <property type="match status" value="1"/>
</dbReference>
<dbReference type="PROSITE" id="PS51732">
    <property type="entry name" value="ASN_GLN_ASE_3"/>
    <property type="match status" value="1"/>
</dbReference>
<dbReference type="EMBL" id="CP155571">
    <property type="protein sequence ID" value="XFO71109.1"/>
    <property type="molecule type" value="Genomic_DNA"/>
</dbReference>
<feature type="domain" description="Asparaginase/glutaminase C-terminal" evidence="9">
    <location>
        <begin position="222"/>
        <end position="332"/>
    </location>
</feature>
<name>A0ABZ3IYF6_SPOA4</name>
<dbReference type="PIRSF" id="PIRSF001220">
    <property type="entry name" value="L-ASNase_gatD"/>
    <property type="match status" value="1"/>
</dbReference>
<evidence type="ECO:0000259" key="8">
    <source>
        <dbReference type="Pfam" id="PF00710"/>
    </source>
</evidence>
<keyword evidence="11" id="KW-1185">Reference proteome</keyword>
<sequence>MGRIEYMKKVVILATGGTIAGVSHDPTDTVSYHAGIVPIEKIVKAIEPLTAIADIATEQIAQIDSADMNHKIWFYLTERINALLKQPDVDGIVVTHGTDTLEETAYFLNLVVKSEKPVVLVGAMRPATAISPDGPMNLYNAIILAVSRTARGKGVLVSLNDTINSSREVTKTNTALQDTFKAPELGYLGYIIDGCPHFYRMPTRKHTYMTDFDISGINELPQVDIIYGHVNDTGILAQAAVASGAKGLIYAGLGNGNMSETMKNTFRKIQARGVIVVRSTRAGNGVVTKNSVLAEDHDRFVAADTLSPQKARILLMLALTKTSDPQKIQDMFWTY</sequence>
<feature type="domain" description="L-asparaginase N-terminal" evidence="8">
    <location>
        <begin position="9"/>
        <end position="202"/>
    </location>
</feature>
<dbReference type="CDD" id="cd08964">
    <property type="entry name" value="L-asparaginase_II"/>
    <property type="match status" value="1"/>
</dbReference>
<dbReference type="SMART" id="SM00870">
    <property type="entry name" value="Asparaginase"/>
    <property type="match status" value="1"/>
</dbReference>
<comment type="similarity">
    <text evidence="1 7">Belongs to the asparaginase 1 family.</text>
</comment>
<dbReference type="PRINTS" id="PR00139">
    <property type="entry name" value="ASNGLNASE"/>
</dbReference>
<dbReference type="NCBIfam" id="TIGR00520">
    <property type="entry name" value="asnASE_II"/>
    <property type="match status" value="1"/>
</dbReference>
<evidence type="ECO:0000256" key="7">
    <source>
        <dbReference type="RuleBase" id="RU004456"/>
    </source>
</evidence>
<dbReference type="InterPro" id="IPR027473">
    <property type="entry name" value="L-asparaginase_C"/>
</dbReference>
<gene>
    <name evidence="10" type="primary">ansZ</name>
    <name evidence="10" type="ORF">SPACI_011240</name>
</gene>
<dbReference type="Gene3D" id="3.40.50.40">
    <property type="match status" value="1"/>
</dbReference>
<evidence type="ECO:0000256" key="6">
    <source>
        <dbReference type="PROSITE-ProRule" id="PRU10100"/>
    </source>
</evidence>
<dbReference type="InterPro" id="IPR027474">
    <property type="entry name" value="L-asparaginase_N"/>
</dbReference>
<dbReference type="PROSITE" id="PS00917">
    <property type="entry name" value="ASN_GLN_ASE_2"/>
    <property type="match status" value="1"/>
</dbReference>
<dbReference type="GO" id="GO:0004067">
    <property type="term" value="F:asparaginase activity"/>
    <property type="evidence" value="ECO:0007669"/>
    <property type="project" value="UniProtKB-EC"/>
</dbReference>
<dbReference type="InterPro" id="IPR037152">
    <property type="entry name" value="L-asparaginase_N_sf"/>
</dbReference>
<dbReference type="SUPFAM" id="SSF53774">
    <property type="entry name" value="Glutaminase/Asparaginase"/>
    <property type="match status" value="1"/>
</dbReference>
<dbReference type="InterPro" id="IPR004550">
    <property type="entry name" value="AsnASE_II"/>
</dbReference>
<evidence type="ECO:0000256" key="1">
    <source>
        <dbReference type="ARBA" id="ARBA00010518"/>
    </source>
</evidence>
<evidence type="ECO:0000313" key="11">
    <source>
        <dbReference type="Proteomes" id="UP000216052"/>
    </source>
</evidence>
<proteinExistence type="inferred from homology"/>
<organism evidence="10 11">
    <name type="scientific">Sporomusa acidovorans (strain ATCC 49682 / DSM 3132 / Mol)</name>
    <dbReference type="NCBI Taxonomy" id="1123286"/>
    <lineage>
        <taxon>Bacteria</taxon>
        <taxon>Bacillati</taxon>
        <taxon>Bacillota</taxon>
        <taxon>Negativicutes</taxon>
        <taxon>Selenomonadales</taxon>
        <taxon>Sporomusaceae</taxon>
        <taxon>Sporomusa</taxon>
    </lineage>
</organism>
<dbReference type="PROSITE" id="PS00144">
    <property type="entry name" value="ASN_GLN_ASE_1"/>
    <property type="match status" value="1"/>
</dbReference>
<feature type="active site" evidence="5">
    <location>
        <position position="18"/>
    </location>
</feature>
<evidence type="ECO:0000256" key="5">
    <source>
        <dbReference type="PROSITE-ProRule" id="PRU10099"/>
    </source>
</evidence>
<dbReference type="EC" id="3.5.1.1" evidence="2"/>
<keyword evidence="3 10" id="KW-0378">Hydrolase</keyword>
<dbReference type="InterPro" id="IPR027475">
    <property type="entry name" value="Asparaginase/glutaminase_AS2"/>
</dbReference>
<dbReference type="PIRSF" id="PIRSF500176">
    <property type="entry name" value="L_ASNase"/>
    <property type="match status" value="1"/>
</dbReference>
<dbReference type="Proteomes" id="UP000216052">
    <property type="component" value="Chromosome"/>
</dbReference>
<evidence type="ECO:0000313" key="10">
    <source>
        <dbReference type="EMBL" id="XFO71109.1"/>
    </source>
</evidence>
<dbReference type="PANTHER" id="PTHR11707:SF28">
    <property type="entry name" value="60 KDA LYSOPHOSPHOLIPASE"/>
    <property type="match status" value="1"/>
</dbReference>
<evidence type="ECO:0000256" key="3">
    <source>
        <dbReference type="ARBA" id="ARBA00022801"/>
    </source>
</evidence>
<feature type="active site" evidence="6">
    <location>
        <position position="98"/>
    </location>
</feature>
<protein>
    <recommendedName>
        <fullName evidence="2">asparaginase</fullName>
        <ecNumber evidence="2">3.5.1.1</ecNumber>
    </recommendedName>
</protein>
<comment type="catalytic activity">
    <reaction evidence="4">
        <text>L-asparagine + H2O = L-aspartate + NH4(+)</text>
        <dbReference type="Rhea" id="RHEA:21016"/>
        <dbReference type="ChEBI" id="CHEBI:15377"/>
        <dbReference type="ChEBI" id="CHEBI:28938"/>
        <dbReference type="ChEBI" id="CHEBI:29991"/>
        <dbReference type="ChEBI" id="CHEBI:58048"/>
        <dbReference type="EC" id="3.5.1.1"/>
    </reaction>
</comment>
<accession>A0ABZ3IYF6</accession>
<dbReference type="InterPro" id="IPR020827">
    <property type="entry name" value="Asparaginase/glutaminase_AS1"/>
</dbReference>
<evidence type="ECO:0000256" key="4">
    <source>
        <dbReference type="ARBA" id="ARBA00049366"/>
    </source>
</evidence>
<evidence type="ECO:0000259" key="9">
    <source>
        <dbReference type="Pfam" id="PF17763"/>
    </source>
</evidence>
<dbReference type="Pfam" id="PF17763">
    <property type="entry name" value="Asparaginase_C"/>
    <property type="match status" value="1"/>
</dbReference>
<reference evidence="10" key="1">
    <citation type="submission" date="2024-05" db="EMBL/GenBank/DDBJ databases">
        <title>Isolation and characterization of Sporomusa carbonis sp. nov., a carboxydotrophic hydrogenogen in the genus of Sporomusa isolated from a charcoal burning pile.</title>
        <authorList>
            <person name="Boeer T."/>
            <person name="Rosenbaum F."/>
            <person name="Eysell L."/>
            <person name="Mueller V."/>
            <person name="Daniel R."/>
            <person name="Poehlein A."/>
        </authorList>
    </citation>
    <scope>NUCLEOTIDE SEQUENCE [LARGE SCALE GENOMIC DNA]</scope>
    <source>
        <strain evidence="10">DSM 3132</strain>
    </source>
</reference>
<dbReference type="Pfam" id="PF00710">
    <property type="entry name" value="Asparaginase"/>
    <property type="match status" value="1"/>
</dbReference>
<dbReference type="InterPro" id="IPR036152">
    <property type="entry name" value="Asp/glu_Ase-like_sf"/>
</dbReference>
<dbReference type="InterPro" id="IPR040919">
    <property type="entry name" value="Asparaginase_C"/>
</dbReference>
<dbReference type="Gene3D" id="3.40.50.1170">
    <property type="entry name" value="L-asparaginase, N-terminal domain"/>
    <property type="match status" value="1"/>
</dbReference>
<evidence type="ECO:0000256" key="2">
    <source>
        <dbReference type="ARBA" id="ARBA00012920"/>
    </source>
</evidence>
<dbReference type="InterPro" id="IPR006034">
    <property type="entry name" value="Asparaginase/glutaminase-like"/>
</dbReference>